<dbReference type="Proteomes" id="UP000000377">
    <property type="component" value="Chromosome"/>
</dbReference>
<dbReference type="InterPro" id="IPR003719">
    <property type="entry name" value="Phenazine_PhzF-like"/>
</dbReference>
<evidence type="ECO:0000313" key="5">
    <source>
        <dbReference type="Proteomes" id="UP000000377"/>
    </source>
</evidence>
<dbReference type="NCBIfam" id="TIGR00654">
    <property type="entry name" value="PhzF_family"/>
    <property type="match status" value="1"/>
</dbReference>
<keyword evidence="2" id="KW-0413">Isomerase</keyword>
<evidence type="ECO:0000256" key="3">
    <source>
        <dbReference type="PIRSR" id="PIRSR016184-1"/>
    </source>
</evidence>
<dbReference type="RefSeq" id="WP_014176222.1">
    <property type="nucleotide sequence ID" value="NC_016582.1"/>
</dbReference>
<name>D7CE61_STRBB</name>
<dbReference type="KEGG" id="sbh:SBI_03627"/>
<dbReference type="HOGENOM" id="CLU_048756_0_2_11"/>
<dbReference type="GO" id="GO:0016853">
    <property type="term" value="F:isomerase activity"/>
    <property type="evidence" value="ECO:0007669"/>
    <property type="project" value="UniProtKB-KW"/>
</dbReference>
<dbReference type="GO" id="GO:0005737">
    <property type="term" value="C:cytoplasm"/>
    <property type="evidence" value="ECO:0007669"/>
    <property type="project" value="TreeGrafter"/>
</dbReference>
<accession>D7CE61</accession>
<dbReference type="PANTHER" id="PTHR13774">
    <property type="entry name" value="PHENAZINE BIOSYNTHESIS PROTEIN"/>
    <property type="match status" value="1"/>
</dbReference>
<gene>
    <name evidence="4" type="ordered locus">SBI_03627</name>
</gene>
<dbReference type="PATRIC" id="fig|749414.3.peg.3763"/>
<dbReference type="AlphaFoldDB" id="D7CE61"/>
<protein>
    <submittedName>
        <fullName evidence="4">PhzF family phenazine biosynthesis protein</fullName>
    </submittedName>
</protein>
<dbReference type="Gene3D" id="3.10.310.10">
    <property type="entry name" value="Diaminopimelate Epimerase, Chain A, domain 1"/>
    <property type="match status" value="2"/>
</dbReference>
<dbReference type="EMBL" id="CP002047">
    <property type="protein sequence ID" value="ADI06748.1"/>
    <property type="molecule type" value="Genomic_DNA"/>
</dbReference>
<reference evidence="4 5" key="1">
    <citation type="journal article" date="2010" name="J. Bacteriol.">
        <title>Genome sequence of the milbemycin-producing bacterium Streptomyces bingchenggensis.</title>
        <authorList>
            <person name="Wang X.J."/>
            <person name="Yan Y.J."/>
            <person name="Zhang B."/>
            <person name="An J."/>
            <person name="Wang J.J."/>
            <person name="Tian J."/>
            <person name="Jiang L."/>
            <person name="Chen Y.H."/>
            <person name="Huang S.X."/>
            <person name="Yin M."/>
            <person name="Zhang J."/>
            <person name="Gao A.L."/>
            <person name="Liu C.X."/>
            <person name="Zhu Z.X."/>
            <person name="Xiang W.S."/>
        </authorList>
    </citation>
    <scope>NUCLEOTIDE SEQUENCE [LARGE SCALE GENOMIC DNA]</scope>
    <source>
        <strain evidence="4 5">BCW-1</strain>
    </source>
</reference>
<keyword evidence="5" id="KW-1185">Reference proteome</keyword>
<evidence type="ECO:0000313" key="4">
    <source>
        <dbReference type="EMBL" id="ADI06748.1"/>
    </source>
</evidence>
<dbReference type="eggNOG" id="COG0384">
    <property type="taxonomic scope" value="Bacteria"/>
</dbReference>
<dbReference type="PIRSF" id="PIRSF016184">
    <property type="entry name" value="PhzC_PhzF"/>
    <property type="match status" value="1"/>
</dbReference>
<dbReference type="SUPFAM" id="SSF54506">
    <property type="entry name" value="Diaminopimelate epimerase-like"/>
    <property type="match status" value="1"/>
</dbReference>
<dbReference type="Pfam" id="PF02567">
    <property type="entry name" value="PhzC-PhzF"/>
    <property type="match status" value="1"/>
</dbReference>
<feature type="active site" evidence="3">
    <location>
        <position position="45"/>
    </location>
</feature>
<evidence type="ECO:0000256" key="2">
    <source>
        <dbReference type="ARBA" id="ARBA00023235"/>
    </source>
</evidence>
<dbReference type="PANTHER" id="PTHR13774:SF39">
    <property type="entry name" value="BIOSYNTHESIS PROTEIN, PUTATIVE-RELATED"/>
    <property type="match status" value="1"/>
</dbReference>
<evidence type="ECO:0000256" key="1">
    <source>
        <dbReference type="ARBA" id="ARBA00008270"/>
    </source>
</evidence>
<dbReference type="STRING" id="749414.SBI_03627"/>
<comment type="similarity">
    <text evidence="1">Belongs to the PhzF family.</text>
</comment>
<sequence length="295" mass="30973">MFPEVHFVTVFADGPGGGNPAPIVVDAATMTDEEMRDVARRSGHESGFVLPAPVGSGCDLALRFWVPNHEMSMCGHVTVGALWLLDRLGRLPGDEVRVFTPSGIVLGWLGGPVGRRTVEISQPLGAVEPLADVRVEFLLDVLGITRDDLAPAPVQNASTSRVKTLLPLASPALLDALRPDFDRVEEACTLVDSTGLYPYAVGDPGRPVFDARQFPRSSGYPEDAATGIAATALVAGLLAAGRVAPNAGAVHVRQGRAMGRPSRIDVRFARDGDAVTGLRLGGAVALADGAERSTR</sequence>
<organism evidence="4 5">
    <name type="scientific">Streptomyces bingchenggensis (strain BCW-1)</name>
    <dbReference type="NCBI Taxonomy" id="749414"/>
    <lineage>
        <taxon>Bacteria</taxon>
        <taxon>Bacillati</taxon>
        <taxon>Actinomycetota</taxon>
        <taxon>Actinomycetes</taxon>
        <taxon>Kitasatosporales</taxon>
        <taxon>Streptomycetaceae</taxon>
        <taxon>Streptomyces</taxon>
    </lineage>
</organism>
<proteinExistence type="inferred from homology"/>